<dbReference type="RefSeq" id="WP_188621662.1">
    <property type="nucleotide sequence ID" value="NZ_BMJE01000007.1"/>
</dbReference>
<comment type="caution">
    <text evidence="1">The sequence shown here is derived from an EMBL/GenBank/DDBJ whole genome shotgun (WGS) entry which is preliminary data.</text>
</comment>
<name>A0ABQ1K092_9FLAO</name>
<evidence type="ECO:0000313" key="1">
    <source>
        <dbReference type="EMBL" id="GGB84078.1"/>
    </source>
</evidence>
<keyword evidence="2" id="KW-1185">Reference proteome</keyword>
<sequence>MRNITLKKYIQLPIAQSIVYDAVLEHLQPKNSFAKKQANIGNMPYANVKYCIRLLSKIKDWQDIYRLFSICFEVTEKAFWRGTVTEYFAARKFIIEELKQVIETENKLLSSVSTDGHLWKMAGAEKLNPYNDTLPLMQLGKLLGQYPFDLGRKPYNEIFNLLVQTKLQNEVEAEYRKLASQQSK</sequence>
<protein>
    <submittedName>
        <fullName evidence="1">Uncharacterized protein</fullName>
    </submittedName>
</protein>
<proteinExistence type="predicted"/>
<accession>A0ABQ1K092</accession>
<organism evidence="1 2">
    <name type="scientific">Flavobacterium suaedae</name>
    <dbReference type="NCBI Taxonomy" id="1767027"/>
    <lineage>
        <taxon>Bacteria</taxon>
        <taxon>Pseudomonadati</taxon>
        <taxon>Bacteroidota</taxon>
        <taxon>Flavobacteriia</taxon>
        <taxon>Flavobacteriales</taxon>
        <taxon>Flavobacteriaceae</taxon>
        <taxon>Flavobacterium</taxon>
    </lineage>
</organism>
<gene>
    <name evidence="1" type="ORF">GCM10007424_25110</name>
</gene>
<evidence type="ECO:0000313" key="2">
    <source>
        <dbReference type="Proteomes" id="UP000615760"/>
    </source>
</evidence>
<reference evidence="2" key="1">
    <citation type="journal article" date="2019" name="Int. J. Syst. Evol. Microbiol.">
        <title>The Global Catalogue of Microorganisms (GCM) 10K type strain sequencing project: providing services to taxonomists for standard genome sequencing and annotation.</title>
        <authorList>
            <consortium name="The Broad Institute Genomics Platform"/>
            <consortium name="The Broad Institute Genome Sequencing Center for Infectious Disease"/>
            <person name="Wu L."/>
            <person name="Ma J."/>
        </authorList>
    </citation>
    <scope>NUCLEOTIDE SEQUENCE [LARGE SCALE GENOMIC DNA]</scope>
    <source>
        <strain evidence="2">CGMCC 1.15461</strain>
    </source>
</reference>
<dbReference type="Proteomes" id="UP000615760">
    <property type="component" value="Unassembled WGS sequence"/>
</dbReference>
<dbReference type="EMBL" id="BMJE01000007">
    <property type="protein sequence ID" value="GGB84078.1"/>
    <property type="molecule type" value="Genomic_DNA"/>
</dbReference>